<feature type="region of interest" description="Disordered" evidence="1">
    <location>
        <begin position="1"/>
        <end position="93"/>
    </location>
</feature>
<feature type="compositionally biased region" description="Low complexity" evidence="1">
    <location>
        <begin position="64"/>
        <end position="73"/>
    </location>
</feature>
<accession>A0A4D6KG82</accession>
<dbReference type="RefSeq" id="WP_015762671.1">
    <property type="nucleotide sequence ID" value="NZ_CP039375.1"/>
</dbReference>
<dbReference type="KEGG" id="halz:E5139_11705"/>
<evidence type="ECO:0000313" key="3">
    <source>
        <dbReference type="Proteomes" id="UP000297053"/>
    </source>
</evidence>
<proteinExistence type="predicted"/>
<gene>
    <name evidence="2" type="ORF">E5139_11705</name>
</gene>
<organism evidence="2 3">
    <name type="scientific">Halomicrobium mukohataei</name>
    <dbReference type="NCBI Taxonomy" id="57705"/>
    <lineage>
        <taxon>Archaea</taxon>
        <taxon>Methanobacteriati</taxon>
        <taxon>Methanobacteriota</taxon>
        <taxon>Stenosarchaea group</taxon>
        <taxon>Halobacteria</taxon>
        <taxon>Halobacteriales</taxon>
        <taxon>Haloarculaceae</taxon>
        <taxon>Halomicrobium</taxon>
    </lineage>
</organism>
<evidence type="ECO:0000313" key="2">
    <source>
        <dbReference type="EMBL" id="QCD66275.1"/>
    </source>
</evidence>
<sequence length="215" mass="22433">MATFTEAPTAASARSLSDSDDSRTATSASAATSSQNRPDTSRRVAPSGAVTADTVRPRPERTGHAAGAATTDTVRPRPHRRRDHAESTDQSGILIPAAFRPVAVEVVDPDGNPLPEVEWVMSAGVFPTAAAIDDDARGDLPCLSTTYTTFMGVARRANGPDGVRYTWFNPAVDDDGNPLQEPIGPLDDTAQIVLDPVKLKGLSVGRGGNLGGSLS</sequence>
<dbReference type="GeneID" id="8411238"/>
<dbReference type="EMBL" id="CP039375">
    <property type="protein sequence ID" value="QCD66275.1"/>
    <property type="molecule type" value="Genomic_DNA"/>
</dbReference>
<dbReference type="OMA" id="RPERTGH"/>
<protein>
    <submittedName>
        <fullName evidence="2">Uncharacterized protein</fullName>
    </submittedName>
</protein>
<name>A0A4D6KG82_9EURY</name>
<evidence type="ECO:0000256" key="1">
    <source>
        <dbReference type="SAM" id="MobiDB-lite"/>
    </source>
</evidence>
<feature type="compositionally biased region" description="Low complexity" evidence="1">
    <location>
        <begin position="24"/>
        <end position="34"/>
    </location>
</feature>
<reference evidence="2 3" key="1">
    <citation type="submission" date="2019-04" db="EMBL/GenBank/DDBJ databases">
        <title>Complete genome sequence of Arthrobacter sp. ZXY-2 associated with effective atrazine degradation and salt adaptation.</title>
        <authorList>
            <person name="Zhao X."/>
        </authorList>
    </citation>
    <scope>NUCLEOTIDE SEQUENCE [LARGE SCALE GENOMIC DNA]</scope>
    <source>
        <strain evidence="3">ZP60</strain>
    </source>
</reference>
<dbReference type="Proteomes" id="UP000297053">
    <property type="component" value="Chromosome"/>
</dbReference>
<dbReference type="AlphaFoldDB" id="A0A4D6KG82"/>
<reference evidence="2 3" key="2">
    <citation type="submission" date="2019-04" db="EMBL/GenBank/DDBJ databases">
        <authorList>
            <person name="Yang S."/>
            <person name="Wei W."/>
        </authorList>
    </citation>
    <scope>NUCLEOTIDE SEQUENCE [LARGE SCALE GENOMIC DNA]</scope>
    <source>
        <strain evidence="3">ZP60</strain>
    </source>
</reference>